<keyword evidence="2" id="KW-0720">Serine protease</keyword>
<dbReference type="STRING" id="1703345.A3860_11685"/>
<dbReference type="SUPFAM" id="SSF53474">
    <property type="entry name" value="alpha/beta-Hydrolases"/>
    <property type="match status" value="1"/>
</dbReference>
<evidence type="ECO:0000313" key="5">
    <source>
        <dbReference type="EMBL" id="OQP57214.1"/>
    </source>
</evidence>
<dbReference type="Pfam" id="PF00326">
    <property type="entry name" value="Peptidase_S9"/>
    <property type="match status" value="1"/>
</dbReference>
<dbReference type="Gene3D" id="3.40.50.1820">
    <property type="entry name" value="alpha/beta hydrolase"/>
    <property type="match status" value="1"/>
</dbReference>
<dbReference type="GO" id="GO:0004252">
    <property type="term" value="F:serine-type endopeptidase activity"/>
    <property type="evidence" value="ECO:0007669"/>
    <property type="project" value="TreeGrafter"/>
</dbReference>
<dbReference type="InterPro" id="IPR001375">
    <property type="entry name" value="Peptidase_S9_cat"/>
</dbReference>
<dbReference type="RefSeq" id="WP_081156177.1">
    <property type="nucleotide sequence ID" value="NZ_LVYD01000124.1"/>
</dbReference>
<dbReference type="AlphaFoldDB" id="A0A1V9FFS7"/>
<accession>A0A1V9FFS7</accession>
<dbReference type="SUPFAM" id="SSF69304">
    <property type="entry name" value="Tricorn protease N-terminal domain"/>
    <property type="match status" value="1"/>
</dbReference>
<proteinExistence type="predicted"/>
<comment type="caution">
    <text evidence="5">The sequence shown here is derived from an EMBL/GenBank/DDBJ whole genome shotgun (WGS) entry which is preliminary data.</text>
</comment>
<dbReference type="InterPro" id="IPR011659">
    <property type="entry name" value="WD40"/>
</dbReference>
<keyword evidence="1" id="KW-0378">Hydrolase</keyword>
<organism evidence="5 6">
    <name type="scientific">Niastella vici</name>
    <dbReference type="NCBI Taxonomy" id="1703345"/>
    <lineage>
        <taxon>Bacteria</taxon>
        <taxon>Pseudomonadati</taxon>
        <taxon>Bacteroidota</taxon>
        <taxon>Chitinophagia</taxon>
        <taxon>Chitinophagales</taxon>
        <taxon>Chitinophagaceae</taxon>
        <taxon>Niastella</taxon>
    </lineage>
</organism>
<dbReference type="PANTHER" id="PTHR42776">
    <property type="entry name" value="SERINE PEPTIDASE S9 FAMILY MEMBER"/>
    <property type="match status" value="1"/>
</dbReference>
<dbReference type="InterPro" id="IPR011042">
    <property type="entry name" value="6-blade_b-propeller_TolB-like"/>
</dbReference>
<reference evidence="5 6" key="1">
    <citation type="submission" date="2016-03" db="EMBL/GenBank/DDBJ databases">
        <title>Niastella vici sp. nov., isolated from farmland soil.</title>
        <authorList>
            <person name="Chen L."/>
            <person name="Wang D."/>
            <person name="Yang S."/>
            <person name="Wang G."/>
        </authorList>
    </citation>
    <scope>NUCLEOTIDE SEQUENCE [LARGE SCALE GENOMIC DNA]</scope>
    <source>
        <strain evidence="5 6">DJ57</strain>
    </source>
</reference>
<evidence type="ECO:0000259" key="4">
    <source>
        <dbReference type="Pfam" id="PF00326"/>
    </source>
</evidence>
<evidence type="ECO:0000256" key="2">
    <source>
        <dbReference type="ARBA" id="ARBA00022825"/>
    </source>
</evidence>
<gene>
    <name evidence="5" type="ORF">A3860_11685</name>
</gene>
<dbReference type="InterPro" id="IPR029058">
    <property type="entry name" value="AB_hydrolase_fold"/>
</dbReference>
<feature type="domain" description="Peptidase S9 prolyl oligopeptidase catalytic" evidence="4">
    <location>
        <begin position="511"/>
        <end position="719"/>
    </location>
</feature>
<evidence type="ECO:0000256" key="3">
    <source>
        <dbReference type="SAM" id="SignalP"/>
    </source>
</evidence>
<feature type="chain" id="PRO_5012528853" evidence="3">
    <location>
        <begin position="22"/>
        <end position="720"/>
    </location>
</feature>
<evidence type="ECO:0000313" key="6">
    <source>
        <dbReference type="Proteomes" id="UP000192796"/>
    </source>
</evidence>
<dbReference type="PANTHER" id="PTHR42776:SF27">
    <property type="entry name" value="DIPEPTIDYL PEPTIDASE FAMILY MEMBER 6"/>
    <property type="match status" value="1"/>
</dbReference>
<dbReference type="OrthoDB" id="9812921at2"/>
<dbReference type="Pfam" id="PF07676">
    <property type="entry name" value="PD40"/>
    <property type="match status" value="2"/>
</dbReference>
<dbReference type="Gene3D" id="2.120.10.30">
    <property type="entry name" value="TolB, C-terminal domain"/>
    <property type="match status" value="2"/>
</dbReference>
<sequence length="720" mass="80239">MRNRLFRFVLLLLLVGNIAHAQSIKAPVAVTDMVKIRKAGDVEIRPDAQQAVFTVSSIEPDSNSTLDYNYQTHIWLVNLTGKGEPRLMDSSKENATRPAYSPSGEQIAYTKTVKGQSQIFIYTLATGIIHQLTHFRYGATNPKWSPDGRRIVFTSSIPLLSYIKDTVLNPQKLVPTWSGGKPGFTGNGYMLPQKAKGDPDGELAEIRAYLFRNETDKKAKVIDHVQFQGETATSSEIRLSHIFIVDTTAEAMPTAVSKGCYSFSNPFFAGNETLIVNAKVNERLHPAETLEEQVYVLSTDGSRSTPLLAKPAMAFSVAAVSPSGKWLVYQQSFPGTVNQPSLHIIDWQQPAAKDRLVNLDRPTGNVRFAPDEQYIYFVSGNNGGASLYKVSTVKGEPLKLTSEEEGITDYDICANHLVYAKTSAVNPSELFIADTIAKNEIAATSLNTAWLAGKLISVPQKVIFKNSQGMEVECWVMKPVNFERGKKFPLLLEMHGGPASMWGPGEESMWHEFQFFCGKGIGVVYCNPRGSTGYGERFLKANINDWGPGPASDVLMALKMAVAQGWADTSNLLISGGSYAGYLTTWIISHDHRFRAASSQRGVYDFSTFFGEANVWRMVPRYFGGYPWQEKVQRVLREQSPVNYVTNIHTPLLIFHGENDLRTGLTQSEMLYKSLKVLGRPVEYVQQPGASHELVRSGDVRQRIDQMLRTYEFFRRYIGN</sequence>
<feature type="signal peptide" evidence="3">
    <location>
        <begin position="1"/>
        <end position="21"/>
    </location>
</feature>
<dbReference type="GO" id="GO:0006508">
    <property type="term" value="P:proteolysis"/>
    <property type="evidence" value="ECO:0007669"/>
    <property type="project" value="InterPro"/>
</dbReference>
<dbReference type="Proteomes" id="UP000192796">
    <property type="component" value="Unassembled WGS sequence"/>
</dbReference>
<protein>
    <submittedName>
        <fullName evidence="5">Peptidase S9</fullName>
    </submittedName>
</protein>
<keyword evidence="6" id="KW-1185">Reference proteome</keyword>
<keyword evidence="3" id="KW-0732">Signal</keyword>
<evidence type="ECO:0000256" key="1">
    <source>
        <dbReference type="ARBA" id="ARBA00022801"/>
    </source>
</evidence>
<dbReference type="EMBL" id="LVYD01000124">
    <property type="protein sequence ID" value="OQP57214.1"/>
    <property type="molecule type" value="Genomic_DNA"/>
</dbReference>
<keyword evidence="2" id="KW-0645">Protease</keyword>
<name>A0A1V9FFS7_9BACT</name>